<dbReference type="AlphaFoldDB" id="A0A7W5ZIT8"/>
<dbReference type="EMBL" id="JACIBY010000003">
    <property type="protein sequence ID" value="MBB3838057.1"/>
    <property type="molecule type" value="Genomic_DNA"/>
</dbReference>
<reference evidence="1 2" key="1">
    <citation type="submission" date="2020-08" db="EMBL/GenBank/DDBJ databases">
        <title>Genomic Encyclopedia of Type Strains, Phase IV (KMG-IV): sequencing the most valuable type-strain genomes for metagenomic binning, comparative biology and taxonomic classification.</title>
        <authorList>
            <person name="Goeker M."/>
        </authorList>
    </citation>
    <scope>NUCLEOTIDE SEQUENCE [LARGE SCALE GENOMIC DNA]</scope>
    <source>
        <strain evidence="1 2">DSM 17976</strain>
    </source>
</reference>
<protein>
    <submittedName>
        <fullName evidence="1">Uncharacterized protein</fullName>
    </submittedName>
</protein>
<accession>A0A7W5ZIT8</accession>
<proteinExistence type="predicted"/>
<keyword evidence="2" id="KW-1185">Reference proteome</keyword>
<name>A0A7W5ZIT8_9BACT</name>
<comment type="caution">
    <text evidence="1">The sequence shown here is derived from an EMBL/GenBank/DDBJ whole genome shotgun (WGS) entry which is preliminary data.</text>
</comment>
<evidence type="ECO:0000313" key="2">
    <source>
        <dbReference type="Proteomes" id="UP000541352"/>
    </source>
</evidence>
<dbReference type="RefSeq" id="WP_183973098.1">
    <property type="nucleotide sequence ID" value="NZ_JACIBY010000003.1"/>
</dbReference>
<gene>
    <name evidence="1" type="ORF">FHS57_002054</name>
</gene>
<evidence type="ECO:0000313" key="1">
    <source>
        <dbReference type="EMBL" id="MBB3838057.1"/>
    </source>
</evidence>
<organism evidence="1 2">
    <name type="scientific">Runella defluvii</name>
    <dbReference type="NCBI Taxonomy" id="370973"/>
    <lineage>
        <taxon>Bacteria</taxon>
        <taxon>Pseudomonadati</taxon>
        <taxon>Bacteroidota</taxon>
        <taxon>Cytophagia</taxon>
        <taxon>Cytophagales</taxon>
        <taxon>Spirosomataceae</taxon>
        <taxon>Runella</taxon>
    </lineage>
</organism>
<dbReference type="Proteomes" id="UP000541352">
    <property type="component" value="Unassembled WGS sequence"/>
</dbReference>
<sequence length="73" mass="8403">MKTLHFRTNIDCPFRLLKATCGLECLRGKYCHFSVDLVEQNHILTIKTDDLQPDEIIQALKQEGVSCEMLLHS</sequence>